<dbReference type="InterPro" id="IPR036291">
    <property type="entry name" value="NAD(P)-bd_dom_sf"/>
</dbReference>
<organism evidence="2 3">
    <name type="scientific">Mycetocola miduiensis</name>
    <dbReference type="NCBI Taxonomy" id="995034"/>
    <lineage>
        <taxon>Bacteria</taxon>
        <taxon>Bacillati</taxon>
        <taxon>Actinomycetota</taxon>
        <taxon>Actinomycetes</taxon>
        <taxon>Micrococcales</taxon>
        <taxon>Microbacteriaceae</taxon>
        <taxon>Mycetocola</taxon>
    </lineage>
</organism>
<dbReference type="STRING" id="995034.SAMN05216219_1778"/>
<dbReference type="PANTHER" id="PTHR15020">
    <property type="entry name" value="FLAVIN REDUCTASE-RELATED"/>
    <property type="match status" value="1"/>
</dbReference>
<dbReference type="SUPFAM" id="SSF51735">
    <property type="entry name" value="NAD(P)-binding Rossmann-fold domains"/>
    <property type="match status" value="1"/>
</dbReference>
<sequence>MSRIVLIGGHGKISRHLTSLLVANGDEVVSVFRNPDHRGDIEALGAEAFVCDVETASVSDLQKAMVGADAVVFAAGAGPGSGAARKRTVDFEGSTKSAAAAEQAGVTRFVQVSAIGVDEGPEPGADEVWTAYVEAKRDADAALRRSGLDWTILRPGALTDDEPTGLVSLAEHTERGSIPRADVAAVIAAVLTFPETAGHTWDLISGETPIPAAVAAAVSAG</sequence>
<evidence type="ECO:0000313" key="2">
    <source>
        <dbReference type="EMBL" id="SFN70571.1"/>
    </source>
</evidence>
<protein>
    <submittedName>
        <fullName evidence="2">Nucleoside-diphosphate-sugar epimerase</fullName>
    </submittedName>
</protein>
<dbReference type="InterPro" id="IPR016040">
    <property type="entry name" value="NAD(P)-bd_dom"/>
</dbReference>
<gene>
    <name evidence="2" type="ORF">SAMN05216219_1778</name>
</gene>
<dbReference type="RefSeq" id="WP_090710637.1">
    <property type="nucleotide sequence ID" value="NZ_FOVM01000004.1"/>
</dbReference>
<dbReference type="OrthoDB" id="4248066at2"/>
<proteinExistence type="predicted"/>
<name>A0A1I5B7N2_9MICO</name>
<dbReference type="Gene3D" id="3.40.50.720">
    <property type="entry name" value="NAD(P)-binding Rossmann-like Domain"/>
    <property type="match status" value="1"/>
</dbReference>
<accession>A0A1I5B7N2</accession>
<evidence type="ECO:0000313" key="3">
    <source>
        <dbReference type="Proteomes" id="UP000198867"/>
    </source>
</evidence>
<evidence type="ECO:0000259" key="1">
    <source>
        <dbReference type="Pfam" id="PF13460"/>
    </source>
</evidence>
<reference evidence="3" key="1">
    <citation type="submission" date="2016-10" db="EMBL/GenBank/DDBJ databases">
        <authorList>
            <person name="Varghese N."/>
            <person name="Submissions S."/>
        </authorList>
    </citation>
    <scope>NUCLEOTIDE SEQUENCE [LARGE SCALE GENOMIC DNA]</scope>
    <source>
        <strain evidence="3">CGMCC 1.11101</strain>
    </source>
</reference>
<dbReference type="EMBL" id="FOVM01000004">
    <property type="protein sequence ID" value="SFN70571.1"/>
    <property type="molecule type" value="Genomic_DNA"/>
</dbReference>
<dbReference type="Pfam" id="PF13460">
    <property type="entry name" value="NAD_binding_10"/>
    <property type="match status" value="1"/>
</dbReference>
<keyword evidence="3" id="KW-1185">Reference proteome</keyword>
<feature type="domain" description="NAD(P)-binding" evidence="1">
    <location>
        <begin position="8"/>
        <end position="192"/>
    </location>
</feature>
<dbReference type="Proteomes" id="UP000198867">
    <property type="component" value="Unassembled WGS sequence"/>
</dbReference>
<dbReference type="AlphaFoldDB" id="A0A1I5B7N2"/>
<dbReference type="PANTHER" id="PTHR15020:SF50">
    <property type="entry name" value="UPF0659 PROTEIN YMR090W"/>
    <property type="match status" value="1"/>
</dbReference>
<dbReference type="CDD" id="cd05243">
    <property type="entry name" value="SDR_a5"/>
    <property type="match status" value="1"/>
</dbReference>